<accession>A0A6C0BEJ1</accession>
<dbReference type="Pfam" id="PF00173">
    <property type="entry name" value="Cyt-b5"/>
    <property type="match status" value="1"/>
</dbReference>
<dbReference type="InterPro" id="IPR001199">
    <property type="entry name" value="Cyt_B5-like_heme/steroid-bd"/>
</dbReference>
<evidence type="ECO:0000259" key="2">
    <source>
        <dbReference type="Pfam" id="PF00173"/>
    </source>
</evidence>
<keyword evidence="1" id="KW-0472">Membrane</keyword>
<dbReference type="SUPFAM" id="SSF55856">
    <property type="entry name" value="Cytochrome b5-like heme/steroid binding domain"/>
    <property type="match status" value="1"/>
</dbReference>
<evidence type="ECO:0000259" key="3">
    <source>
        <dbReference type="Pfam" id="PF00487"/>
    </source>
</evidence>
<feature type="transmembrane region" description="Helical" evidence="1">
    <location>
        <begin position="93"/>
        <end position="112"/>
    </location>
</feature>
<evidence type="ECO:0008006" key="5">
    <source>
        <dbReference type="Google" id="ProtNLM"/>
    </source>
</evidence>
<dbReference type="InterPro" id="IPR012171">
    <property type="entry name" value="Fatty_acid_desaturase"/>
</dbReference>
<sequence length="401" mass="46996">MWSIHGKKYDLSTFKNHPGGDQIIEMTKDIGDITAIFESYHAFSDKEKIMKILDKYSISDGISTISFKSYDELVNRVKEKFPDRKSIKSTNILFYKVSVLIMLYIITYYISLYSSYSLIIKCICSFLAGAFKLSVSFNILHDASHYAISVNPEINNILSKISNSLILWNSNIWFYHHVYKHHSFTLMTDVDPDTLHFYPFFRKDKESKSKANLLPTSKNPSLWAWFVLGVFPGFFLGQAISYVFGYFKKNLWRIRLPKNITYYTFFEICLMSFSLFNLYHGLFLQTFIYLLTANIFYHINIFANHDTFETMENKYTGEDWLKTQICNSGNFINDNLIWTHLFGGINYQIEHHLFPNMAHEHLITVAPIVKQFCLERNIPYVHHTLTSAYLSFLKMLNANKT</sequence>
<dbReference type="EMBL" id="MN739123">
    <property type="protein sequence ID" value="QHS90009.1"/>
    <property type="molecule type" value="Genomic_DNA"/>
</dbReference>
<keyword evidence="1" id="KW-0812">Transmembrane</keyword>
<feature type="domain" description="Cytochrome b5 heme-binding" evidence="2">
    <location>
        <begin position="3"/>
        <end position="57"/>
    </location>
</feature>
<dbReference type="AlphaFoldDB" id="A0A6C0BEJ1"/>
<feature type="domain" description="Fatty acid desaturase" evidence="3">
    <location>
        <begin position="123"/>
        <end position="382"/>
    </location>
</feature>
<dbReference type="Pfam" id="PF00487">
    <property type="entry name" value="FA_desaturase"/>
    <property type="match status" value="1"/>
</dbReference>
<proteinExistence type="predicted"/>
<dbReference type="PANTHER" id="PTHR19353:SF75">
    <property type="entry name" value="FATTY ACID DESATURASE, PUTATIVE-RELATED"/>
    <property type="match status" value="1"/>
</dbReference>
<feature type="transmembrane region" description="Helical" evidence="1">
    <location>
        <begin position="282"/>
        <end position="303"/>
    </location>
</feature>
<organism evidence="4">
    <name type="scientific">viral metagenome</name>
    <dbReference type="NCBI Taxonomy" id="1070528"/>
    <lineage>
        <taxon>unclassified sequences</taxon>
        <taxon>metagenomes</taxon>
        <taxon>organismal metagenomes</taxon>
    </lineage>
</organism>
<evidence type="ECO:0000256" key="1">
    <source>
        <dbReference type="SAM" id="Phobius"/>
    </source>
</evidence>
<dbReference type="Gene3D" id="3.10.120.10">
    <property type="entry name" value="Cytochrome b5-like heme/steroid binding domain"/>
    <property type="match status" value="1"/>
</dbReference>
<dbReference type="InterPro" id="IPR036400">
    <property type="entry name" value="Cyt_B5-like_heme/steroid_sf"/>
</dbReference>
<dbReference type="InterPro" id="IPR005804">
    <property type="entry name" value="FA_desaturase_dom"/>
</dbReference>
<feature type="transmembrane region" description="Helical" evidence="1">
    <location>
        <begin position="259"/>
        <end position="276"/>
    </location>
</feature>
<reference evidence="4" key="1">
    <citation type="journal article" date="2020" name="Nature">
        <title>Giant virus diversity and host interactions through global metagenomics.</title>
        <authorList>
            <person name="Schulz F."/>
            <person name="Roux S."/>
            <person name="Paez-Espino D."/>
            <person name="Jungbluth S."/>
            <person name="Walsh D.A."/>
            <person name="Denef V.J."/>
            <person name="McMahon K.D."/>
            <person name="Konstantinidis K.T."/>
            <person name="Eloe-Fadrosh E.A."/>
            <person name="Kyrpides N.C."/>
            <person name="Woyke T."/>
        </authorList>
    </citation>
    <scope>NUCLEOTIDE SEQUENCE</scope>
    <source>
        <strain evidence="4">GVMAG-M-3300010160-4</strain>
    </source>
</reference>
<dbReference type="GO" id="GO:0006629">
    <property type="term" value="P:lipid metabolic process"/>
    <property type="evidence" value="ECO:0007669"/>
    <property type="project" value="InterPro"/>
</dbReference>
<dbReference type="GO" id="GO:0016717">
    <property type="term" value="F:oxidoreductase activity, acting on paired donors, with oxidation of a pair of donors resulting in the reduction of molecular oxygen to two molecules of water"/>
    <property type="evidence" value="ECO:0007669"/>
    <property type="project" value="TreeGrafter"/>
</dbReference>
<name>A0A6C0BEJ1_9ZZZZ</name>
<feature type="transmembrane region" description="Helical" evidence="1">
    <location>
        <begin position="222"/>
        <end position="247"/>
    </location>
</feature>
<evidence type="ECO:0000313" key="4">
    <source>
        <dbReference type="EMBL" id="QHS90009.1"/>
    </source>
</evidence>
<keyword evidence="1" id="KW-1133">Transmembrane helix</keyword>
<dbReference type="PANTHER" id="PTHR19353">
    <property type="entry name" value="FATTY ACID DESATURASE 2"/>
    <property type="match status" value="1"/>
</dbReference>
<dbReference type="GO" id="GO:0016020">
    <property type="term" value="C:membrane"/>
    <property type="evidence" value="ECO:0007669"/>
    <property type="project" value="TreeGrafter"/>
</dbReference>
<protein>
    <recommendedName>
        <fullName evidence="5">Cytochrome b5 heme-binding domain-containing protein</fullName>
    </recommendedName>
</protein>